<feature type="active site" description="Nucleophile" evidence="4">
    <location>
        <position position="56"/>
    </location>
</feature>
<dbReference type="AlphaFoldDB" id="A0A261TXF6"/>
<accession>A0A261TXF6</accession>
<name>A0A261TXF6_9BORD</name>
<evidence type="ECO:0000256" key="1">
    <source>
        <dbReference type="ARBA" id="ARBA00022801"/>
    </source>
</evidence>
<protein>
    <recommendedName>
        <fullName evidence="5">PNPLA domain-containing protein</fullName>
    </recommendedName>
</protein>
<dbReference type="Pfam" id="PF01734">
    <property type="entry name" value="Patatin"/>
    <property type="match status" value="1"/>
</dbReference>
<keyword evidence="3 4" id="KW-0443">Lipid metabolism</keyword>
<proteinExistence type="predicted"/>
<evidence type="ECO:0000256" key="2">
    <source>
        <dbReference type="ARBA" id="ARBA00022963"/>
    </source>
</evidence>
<evidence type="ECO:0000256" key="4">
    <source>
        <dbReference type="PROSITE-ProRule" id="PRU01161"/>
    </source>
</evidence>
<sequence>MSVTHSDPCACPPETDGYETIALVLQGGGALGSYQAGVYQGLHEAGIRPNWIAGISIGSINAAIIAGSPPDERVDRLRGFWETICRPTGFASLPWGEAWARLFQGMPFGFGSPAMNGQLAAFHALTSGQPGFFKLRYPPPYLMHSGPQATSFYDTSPLVETLNRYVDFDLLNRGDVRASFGAVNVRTGNFAYFDSSTTRLRAEHIMASGALPPGFPAVEIDGEYYWDGGVVSNTPLSHVLSVHPMPDTLAFQVDLWPARGALPTNLEEVAERQKDIQYSSRTRTVTNIYQRILKLRRGLQRLLERLPEDDRCSAELADIRELACTPSVNVVNLIYEAKHYERNSKDYEFGSEAMREHWQSGLTDIQQTLAMPKVLDRPPVDQGFVTHDIHRSAKR</sequence>
<keyword evidence="7" id="KW-1185">Reference proteome</keyword>
<feature type="active site" description="Proton acceptor" evidence="4">
    <location>
        <position position="227"/>
    </location>
</feature>
<keyword evidence="2 4" id="KW-0442">Lipid degradation</keyword>
<evidence type="ECO:0000256" key="3">
    <source>
        <dbReference type="ARBA" id="ARBA00023098"/>
    </source>
</evidence>
<dbReference type="Gene3D" id="3.40.1090.10">
    <property type="entry name" value="Cytosolic phospholipase A2 catalytic domain"/>
    <property type="match status" value="2"/>
</dbReference>
<dbReference type="RefSeq" id="WP_094838555.1">
    <property type="nucleotide sequence ID" value="NZ_NEVQ01000017.1"/>
</dbReference>
<dbReference type="EMBL" id="NEVQ01000017">
    <property type="protein sequence ID" value="OZI54366.1"/>
    <property type="molecule type" value="Genomic_DNA"/>
</dbReference>
<reference evidence="6 7" key="1">
    <citation type="submission" date="2017-05" db="EMBL/GenBank/DDBJ databases">
        <title>Complete and WGS of Bordetella genogroups.</title>
        <authorList>
            <person name="Spilker T."/>
            <person name="LiPuma J."/>
        </authorList>
    </citation>
    <scope>NUCLEOTIDE SEQUENCE [LARGE SCALE GENOMIC DNA]</scope>
    <source>
        <strain evidence="6 7">AU9919</strain>
    </source>
</reference>
<keyword evidence="1 4" id="KW-0378">Hydrolase</keyword>
<dbReference type="GO" id="GO:0016042">
    <property type="term" value="P:lipid catabolic process"/>
    <property type="evidence" value="ECO:0007669"/>
    <property type="project" value="UniProtKB-UniRule"/>
</dbReference>
<dbReference type="PANTHER" id="PTHR14226:SF57">
    <property type="entry name" value="BLR7027 PROTEIN"/>
    <property type="match status" value="1"/>
</dbReference>
<dbReference type="InterPro" id="IPR050301">
    <property type="entry name" value="NTE"/>
</dbReference>
<feature type="short sequence motif" description="DGA/G" evidence="4">
    <location>
        <begin position="227"/>
        <end position="229"/>
    </location>
</feature>
<dbReference type="InterPro" id="IPR016035">
    <property type="entry name" value="Acyl_Trfase/lysoPLipase"/>
</dbReference>
<dbReference type="GO" id="GO:0016787">
    <property type="term" value="F:hydrolase activity"/>
    <property type="evidence" value="ECO:0007669"/>
    <property type="project" value="UniProtKB-UniRule"/>
</dbReference>
<dbReference type="Proteomes" id="UP000216885">
    <property type="component" value="Unassembled WGS sequence"/>
</dbReference>
<feature type="short sequence motif" description="GXGXXG" evidence="4">
    <location>
        <begin position="27"/>
        <end position="32"/>
    </location>
</feature>
<organism evidence="6 7">
    <name type="scientific">Bordetella genomosp. 4</name>
    <dbReference type="NCBI Taxonomy" id="463044"/>
    <lineage>
        <taxon>Bacteria</taxon>
        <taxon>Pseudomonadati</taxon>
        <taxon>Pseudomonadota</taxon>
        <taxon>Betaproteobacteria</taxon>
        <taxon>Burkholderiales</taxon>
        <taxon>Alcaligenaceae</taxon>
        <taxon>Bordetella</taxon>
    </lineage>
</organism>
<dbReference type="PANTHER" id="PTHR14226">
    <property type="entry name" value="NEUROPATHY TARGET ESTERASE/SWISS CHEESE D.MELANOGASTER"/>
    <property type="match status" value="1"/>
</dbReference>
<feature type="domain" description="PNPLA" evidence="5">
    <location>
        <begin position="23"/>
        <end position="240"/>
    </location>
</feature>
<evidence type="ECO:0000313" key="6">
    <source>
        <dbReference type="EMBL" id="OZI54366.1"/>
    </source>
</evidence>
<dbReference type="PROSITE" id="PS51635">
    <property type="entry name" value="PNPLA"/>
    <property type="match status" value="1"/>
</dbReference>
<dbReference type="SUPFAM" id="SSF52151">
    <property type="entry name" value="FabD/lysophospholipase-like"/>
    <property type="match status" value="1"/>
</dbReference>
<dbReference type="CDD" id="cd07209">
    <property type="entry name" value="Pat_hypo_Ecoli_Z1214_like"/>
    <property type="match status" value="1"/>
</dbReference>
<comment type="caution">
    <text evidence="6">The sequence shown here is derived from an EMBL/GenBank/DDBJ whole genome shotgun (WGS) entry which is preliminary data.</text>
</comment>
<feature type="short sequence motif" description="GXSXG" evidence="4">
    <location>
        <begin position="54"/>
        <end position="58"/>
    </location>
</feature>
<dbReference type="Pfam" id="PF12536">
    <property type="entry name" value="DUF3734"/>
    <property type="match status" value="1"/>
</dbReference>
<evidence type="ECO:0000259" key="5">
    <source>
        <dbReference type="PROSITE" id="PS51635"/>
    </source>
</evidence>
<dbReference type="InterPro" id="IPR021095">
    <property type="entry name" value="DUF3734"/>
</dbReference>
<gene>
    <name evidence="6" type="ORF">CAL20_17955</name>
</gene>
<evidence type="ECO:0000313" key="7">
    <source>
        <dbReference type="Proteomes" id="UP000216885"/>
    </source>
</evidence>
<dbReference type="InterPro" id="IPR002641">
    <property type="entry name" value="PNPLA_dom"/>
</dbReference>